<comment type="caution">
    <text evidence="2">The sequence shown here is derived from an EMBL/GenBank/DDBJ whole genome shotgun (WGS) entry which is preliminary data.</text>
</comment>
<dbReference type="EMBL" id="JAVRQU010000003">
    <property type="protein sequence ID" value="KAK5705041.1"/>
    <property type="molecule type" value="Genomic_DNA"/>
</dbReference>
<dbReference type="AlphaFoldDB" id="A0AAN7ZVH6"/>
<reference evidence="2" key="1">
    <citation type="submission" date="2023-08" db="EMBL/GenBank/DDBJ databases">
        <title>Black Yeasts Isolated from many extreme environments.</title>
        <authorList>
            <person name="Coleine C."/>
            <person name="Stajich J.E."/>
            <person name="Selbmann L."/>
        </authorList>
    </citation>
    <scope>NUCLEOTIDE SEQUENCE</scope>
    <source>
        <strain evidence="2">CCFEE 5810</strain>
    </source>
</reference>
<feature type="compositionally biased region" description="Basic and acidic residues" evidence="1">
    <location>
        <begin position="132"/>
        <end position="141"/>
    </location>
</feature>
<gene>
    <name evidence="2" type="ORF">LTR97_002155</name>
</gene>
<feature type="compositionally biased region" description="Acidic residues" evidence="1">
    <location>
        <begin position="9"/>
        <end position="23"/>
    </location>
</feature>
<accession>A0AAN7ZVH6</accession>
<protein>
    <submittedName>
        <fullName evidence="2">Uncharacterized protein</fullName>
    </submittedName>
</protein>
<sequence length="161" mass="18229">MDLMKDQDYGNDPEPDFDLDPEGWDAWIDRGVARRIAAKKKVKLDLMKEPDDPEPDFALDPDAWDAWVDRDVARRIAARQKAAAALTEKKAVPVIEAPTPEEKKEVPASNKVADLPFLFTPKSIHQSNTDAVVHKREKPVVDEPESEENEESDYEPKLLGR</sequence>
<dbReference type="Proteomes" id="UP001310594">
    <property type="component" value="Unassembled WGS sequence"/>
</dbReference>
<feature type="region of interest" description="Disordered" evidence="1">
    <location>
        <begin position="1"/>
        <end position="23"/>
    </location>
</feature>
<name>A0AAN7ZVH6_9PEZI</name>
<proteinExistence type="predicted"/>
<feature type="compositionally biased region" description="Acidic residues" evidence="1">
    <location>
        <begin position="142"/>
        <end position="153"/>
    </location>
</feature>
<evidence type="ECO:0000256" key="1">
    <source>
        <dbReference type="SAM" id="MobiDB-lite"/>
    </source>
</evidence>
<evidence type="ECO:0000313" key="3">
    <source>
        <dbReference type="Proteomes" id="UP001310594"/>
    </source>
</evidence>
<organism evidence="2 3">
    <name type="scientific">Elasticomyces elasticus</name>
    <dbReference type="NCBI Taxonomy" id="574655"/>
    <lineage>
        <taxon>Eukaryota</taxon>
        <taxon>Fungi</taxon>
        <taxon>Dikarya</taxon>
        <taxon>Ascomycota</taxon>
        <taxon>Pezizomycotina</taxon>
        <taxon>Dothideomycetes</taxon>
        <taxon>Dothideomycetidae</taxon>
        <taxon>Mycosphaerellales</taxon>
        <taxon>Teratosphaeriaceae</taxon>
        <taxon>Elasticomyces</taxon>
    </lineage>
</organism>
<evidence type="ECO:0000313" key="2">
    <source>
        <dbReference type="EMBL" id="KAK5705041.1"/>
    </source>
</evidence>
<feature type="region of interest" description="Disordered" evidence="1">
    <location>
        <begin position="126"/>
        <end position="161"/>
    </location>
</feature>